<dbReference type="GO" id="GO:0005737">
    <property type="term" value="C:cytoplasm"/>
    <property type="evidence" value="ECO:0007669"/>
    <property type="project" value="UniProtKB-SubCell"/>
</dbReference>
<reference evidence="4 5" key="1">
    <citation type="submission" date="2018-03" db="EMBL/GenBank/DDBJ databases">
        <authorList>
            <person name="Keele B.F."/>
        </authorList>
    </citation>
    <scope>NUCLEOTIDE SEQUENCE [LARGE SCALE GENOMIC DNA]</scope>
    <source>
        <strain evidence="4 5">CECT 8599</strain>
    </source>
</reference>
<keyword evidence="3" id="KW-0963">Cytoplasm</keyword>
<comment type="function">
    <text evidence="3">Required for maturation of urease via the functional incorporation of the urease nickel metallocenter.</text>
</comment>
<dbReference type="PANTHER" id="PTHR33620:SF1">
    <property type="entry name" value="UREASE ACCESSORY PROTEIN F"/>
    <property type="match status" value="1"/>
</dbReference>
<keyword evidence="5" id="KW-1185">Reference proteome</keyword>
<organism evidence="4 5">
    <name type="scientific">Ascidiaceihabitans donghaensis</name>
    <dbReference type="NCBI Taxonomy" id="1510460"/>
    <lineage>
        <taxon>Bacteria</taxon>
        <taxon>Pseudomonadati</taxon>
        <taxon>Pseudomonadota</taxon>
        <taxon>Alphaproteobacteria</taxon>
        <taxon>Rhodobacterales</taxon>
        <taxon>Paracoccaceae</taxon>
        <taxon>Ascidiaceihabitans</taxon>
    </lineage>
</organism>
<evidence type="ECO:0000256" key="1">
    <source>
        <dbReference type="ARBA" id="ARBA00022988"/>
    </source>
</evidence>
<dbReference type="PIRSF" id="PIRSF009467">
    <property type="entry name" value="Ureas_acces_UreF"/>
    <property type="match status" value="1"/>
</dbReference>
<dbReference type="EMBL" id="OMOR01000001">
    <property type="protein sequence ID" value="SPH21228.1"/>
    <property type="molecule type" value="Genomic_DNA"/>
</dbReference>
<evidence type="ECO:0000313" key="4">
    <source>
        <dbReference type="EMBL" id="SPH21228.1"/>
    </source>
</evidence>
<proteinExistence type="inferred from homology"/>
<dbReference type="InterPro" id="IPR038277">
    <property type="entry name" value="UreF_sf"/>
</dbReference>
<evidence type="ECO:0000313" key="5">
    <source>
        <dbReference type="Proteomes" id="UP000244880"/>
    </source>
</evidence>
<keyword evidence="2 3" id="KW-0143">Chaperone</keyword>
<accession>A0A2R8BDT6</accession>
<gene>
    <name evidence="3 4" type="primary">ureF</name>
    <name evidence="4" type="ORF">ASD8599_01977</name>
</gene>
<dbReference type="PANTHER" id="PTHR33620">
    <property type="entry name" value="UREASE ACCESSORY PROTEIN F"/>
    <property type="match status" value="1"/>
</dbReference>
<dbReference type="GO" id="GO:0016151">
    <property type="term" value="F:nickel cation binding"/>
    <property type="evidence" value="ECO:0007669"/>
    <property type="project" value="UniProtKB-UniRule"/>
</dbReference>
<sequence length="227" mass="24437">MAEPILMNTVQPRMTTNTDVLTLSQLFSPSFPVGSFAYSHGLETAMNDGAITSAATLEAWVLDLLQFGSARSDAVLLNVAYAGSDNAIPMIDAQARAFAGTAERLRETDLQGAAFCETVQAVWNIDLGQLCYPVAVGRAAVTLRLDPELATAMYLQAFTGNLIAAAMRLVPLGQIDGQKVQTTLKPHCVATAKHCVGATLDDLHSCAWLSDIVSMRHETQYSRIFRS</sequence>
<evidence type="ECO:0000256" key="2">
    <source>
        <dbReference type="ARBA" id="ARBA00023186"/>
    </source>
</evidence>
<dbReference type="AlphaFoldDB" id="A0A2R8BDT6"/>
<dbReference type="Proteomes" id="UP000244880">
    <property type="component" value="Unassembled WGS sequence"/>
</dbReference>
<dbReference type="InterPro" id="IPR002639">
    <property type="entry name" value="UreF"/>
</dbReference>
<dbReference type="Pfam" id="PF01730">
    <property type="entry name" value="UreF"/>
    <property type="match status" value="1"/>
</dbReference>
<keyword evidence="1 3" id="KW-0996">Nickel insertion</keyword>
<dbReference type="Gene3D" id="1.10.4190.10">
    <property type="entry name" value="Urease accessory protein UreF"/>
    <property type="match status" value="1"/>
</dbReference>
<comment type="subcellular location">
    <subcellularLocation>
        <location evidence="3">Cytoplasm</location>
    </subcellularLocation>
</comment>
<protein>
    <recommendedName>
        <fullName evidence="3">Urease accessory protein UreF</fullName>
    </recommendedName>
</protein>
<name>A0A2R8BDT6_9RHOB</name>
<evidence type="ECO:0000256" key="3">
    <source>
        <dbReference type="HAMAP-Rule" id="MF_01385"/>
    </source>
</evidence>
<dbReference type="HAMAP" id="MF_01385">
    <property type="entry name" value="UreF"/>
    <property type="match status" value="1"/>
</dbReference>
<comment type="subunit">
    <text evidence="3">UreD, UreF and UreG form a complex that acts as a GTP-hydrolysis-dependent molecular chaperone, activating the urease apoprotein by helping to assemble the nickel containing metallocenter of UreC. The UreE protein probably delivers the nickel.</text>
</comment>
<comment type="similarity">
    <text evidence="3">Belongs to the UreF family.</text>
</comment>